<dbReference type="OMA" id="CMICLEL"/>
<name>A0A8S1Q111_PARPR</name>
<feature type="transmembrane region" description="Helical" evidence="4">
    <location>
        <begin position="699"/>
        <end position="720"/>
    </location>
</feature>
<comment type="caution">
    <text evidence="5">The sequence shown here is derived from an EMBL/GenBank/DDBJ whole genome shotgun (WGS) entry which is preliminary data.</text>
</comment>
<feature type="transmembrane region" description="Helical" evidence="4">
    <location>
        <begin position="797"/>
        <end position="817"/>
    </location>
</feature>
<sequence length="1068" mass="124502">MFYQILIGLFTTTCGSNFYELYEENFVNDNFVDSEGWNVNNVIQSVGQCNGIKLFGGYQVFGKNTIITKLISPPPHYAIMITLEFWKIDNWDNEQFYIYVDQNLIFSQIYGESNTNSNLCGDNSNEEVQQISITKNHNYKTLFILMKSNLQGMIDEWWGIRNFKLYYYPCPPGCQTCTSEDQAIDCLIWIVQYQSLLDVLYSQFQMDGWMILEGIQTKTSCSILPLLGGFSKTGKKSKIIKSIILPVHCFVKIKFSFVFIDKWENEYAQLYIDDQLIWFYSHKSVAEEITICGGSFGEKILNQEIILPHKQQFLQMQFTTTLKNLPSQQSFGIRDIQIFINRPFGFPFDFTCEGICGNGEIDRSEQCDDGNMQPFDGCFNCQYSCVEGCSNCIKEICYECQEGWTFDEFTCTEDFFINNQNQYDNELQQQCLDNCKLCIYDVCNECDIGYYLINNQCKTICGDGIIAGDEMCELEQQECLNCQLNCTKNCDVCIKGECHQCIIGYTFDYIEQYCQPICGNGVVSNDEECDDFNKENGDGCSSQCKIEQNYICKNYQYSFSECSYEKYPSFQLSLISTYHEYQYVSIYFDQIVKTISQTAFSTMIRMRLIGPNEIFYDLHLIPIQEPFELVSAAEYLVKIVINTTLSQPPILEVILEDQLFNYHDAPLANQINQIKLNLPQYLNDEQKQNAIYLQKVAKYTMISMGGSVILILIICGQLLIQEILEILQQQSYLRFINVIFPLNLFVYFESSNLISMQPILDIVKIDQVLTQFMNDQYLESQGKLLYYEVNADILTNIQTQVFLIIVLLITYSSNYLVIKLLRKLNNQQMFYFGPKFAKLIMKTLKSLYKQNKNFESQVLQDFLNTNSWDLLFMSFLQIQSISNNIVSKLIAYFILYIILFISSKMFTRISYPFIRNQKQLWISKSNQIKLLKKVLFISILVMLQQNQKLQIMLLTLVSSFYLIYLFIIKPFKNTLDFINTMVLEITSFIFCSSSALYWNVFKDKLNYNIQIQFAWFQIGMLLSCLFVNLVLQLCILCVEMKKNIVKRFYEQNPQQNQQPIKTNPFLNP</sequence>
<keyword evidence="4" id="KW-1133">Transmembrane helix</keyword>
<dbReference type="AlphaFoldDB" id="A0A8S1Q111"/>
<keyword evidence="1" id="KW-0732">Signal</keyword>
<evidence type="ECO:0000256" key="2">
    <source>
        <dbReference type="ARBA" id="ARBA00022737"/>
    </source>
</evidence>
<feature type="transmembrane region" description="Helical" evidence="4">
    <location>
        <begin position="980"/>
        <end position="1001"/>
    </location>
</feature>
<dbReference type="PANTHER" id="PTHR39767">
    <property type="entry name" value="CALCIUM/CALMODULIN-BINDING MEMBRANE PROTEIN PCM4-RELATED"/>
    <property type="match status" value="1"/>
</dbReference>
<evidence type="ECO:0000313" key="5">
    <source>
        <dbReference type="EMBL" id="CAD8108891.1"/>
    </source>
</evidence>
<feature type="transmembrane region" description="Helical" evidence="4">
    <location>
        <begin position="951"/>
        <end position="968"/>
    </location>
</feature>
<keyword evidence="4" id="KW-0472">Membrane</keyword>
<dbReference type="InterPro" id="IPR011936">
    <property type="entry name" value="Myxo_disulph_rpt"/>
</dbReference>
<keyword evidence="3" id="KW-1015">Disulfide bond</keyword>
<dbReference type="NCBIfam" id="TIGR02232">
    <property type="entry name" value="myxo_disulf_rpt"/>
    <property type="match status" value="1"/>
</dbReference>
<keyword evidence="6" id="KW-1185">Reference proteome</keyword>
<organism evidence="5 6">
    <name type="scientific">Paramecium primaurelia</name>
    <dbReference type="NCBI Taxonomy" id="5886"/>
    <lineage>
        <taxon>Eukaryota</taxon>
        <taxon>Sar</taxon>
        <taxon>Alveolata</taxon>
        <taxon>Ciliophora</taxon>
        <taxon>Intramacronucleata</taxon>
        <taxon>Oligohymenophorea</taxon>
        <taxon>Peniculida</taxon>
        <taxon>Parameciidae</taxon>
        <taxon>Paramecium</taxon>
    </lineage>
</organism>
<dbReference type="EMBL" id="CAJJDM010000142">
    <property type="protein sequence ID" value="CAD8108891.1"/>
    <property type="molecule type" value="Genomic_DNA"/>
</dbReference>
<feature type="transmembrane region" description="Helical" evidence="4">
    <location>
        <begin position="1013"/>
        <end position="1038"/>
    </location>
</feature>
<reference evidence="5" key="1">
    <citation type="submission" date="2021-01" db="EMBL/GenBank/DDBJ databases">
        <authorList>
            <consortium name="Genoscope - CEA"/>
            <person name="William W."/>
        </authorList>
    </citation>
    <scope>NUCLEOTIDE SEQUENCE</scope>
</reference>
<protein>
    <submittedName>
        <fullName evidence="5">Uncharacterized protein</fullName>
    </submittedName>
</protein>
<evidence type="ECO:0000256" key="3">
    <source>
        <dbReference type="ARBA" id="ARBA00023157"/>
    </source>
</evidence>
<dbReference type="PANTHER" id="PTHR39767:SF2">
    <property type="entry name" value="CHROMOSOME UNDETERMINED SCAFFOLD_1, WHOLE GENOME SHOTGUN SEQUENCE"/>
    <property type="match status" value="1"/>
</dbReference>
<dbReference type="Proteomes" id="UP000688137">
    <property type="component" value="Unassembled WGS sequence"/>
</dbReference>
<keyword evidence="2" id="KW-0677">Repeat</keyword>
<accession>A0A8S1Q111</accession>
<evidence type="ECO:0000256" key="4">
    <source>
        <dbReference type="SAM" id="Phobius"/>
    </source>
</evidence>
<feature type="transmembrane region" description="Helical" evidence="4">
    <location>
        <begin position="889"/>
        <end position="907"/>
    </location>
</feature>
<evidence type="ECO:0000313" key="6">
    <source>
        <dbReference type="Proteomes" id="UP000688137"/>
    </source>
</evidence>
<keyword evidence="4" id="KW-0812">Transmembrane</keyword>
<gene>
    <name evidence="5" type="ORF">PPRIM_AZ9-3.1.T1380110</name>
</gene>
<feature type="transmembrane region" description="Helical" evidence="4">
    <location>
        <begin position="732"/>
        <end position="748"/>
    </location>
</feature>
<dbReference type="Pfam" id="PF13948">
    <property type="entry name" value="DUF4215"/>
    <property type="match status" value="3"/>
</dbReference>
<evidence type="ECO:0000256" key="1">
    <source>
        <dbReference type="ARBA" id="ARBA00022729"/>
    </source>
</evidence>
<proteinExistence type="predicted"/>